<comment type="caution">
    <text evidence="5">The sequence shown here is derived from an EMBL/GenBank/DDBJ whole genome shotgun (WGS) entry which is preliminary data.</text>
</comment>
<dbReference type="GO" id="GO:0016020">
    <property type="term" value="C:membrane"/>
    <property type="evidence" value="ECO:0007669"/>
    <property type="project" value="UniProtKB-SubCell"/>
</dbReference>
<evidence type="ECO:0000256" key="2">
    <source>
        <dbReference type="ARBA" id="ARBA00023002"/>
    </source>
</evidence>
<protein>
    <submittedName>
        <fullName evidence="5">Cytochrome P450</fullName>
    </submittedName>
</protein>
<dbReference type="InterPro" id="IPR002401">
    <property type="entry name" value="Cyt_P450_E_grp-I"/>
</dbReference>
<dbReference type="GO" id="GO:0016705">
    <property type="term" value="F:oxidoreductase activity, acting on paired donors, with incorporation or reduction of molecular oxygen"/>
    <property type="evidence" value="ECO:0007669"/>
    <property type="project" value="InterPro"/>
</dbReference>
<dbReference type="GO" id="GO:0020037">
    <property type="term" value="F:heme binding"/>
    <property type="evidence" value="ECO:0007669"/>
    <property type="project" value="InterPro"/>
</dbReference>
<dbReference type="SUPFAM" id="SSF48264">
    <property type="entry name" value="Cytochrome P450"/>
    <property type="match status" value="1"/>
</dbReference>
<dbReference type="GO" id="GO:0005506">
    <property type="term" value="F:iron ion binding"/>
    <property type="evidence" value="ECO:0007669"/>
    <property type="project" value="InterPro"/>
</dbReference>
<evidence type="ECO:0000313" key="5">
    <source>
        <dbReference type="EMBL" id="GER25100.1"/>
    </source>
</evidence>
<reference evidence="6" key="1">
    <citation type="journal article" date="2019" name="Curr. Biol.">
        <title>Genome Sequence of Striga asiatica Provides Insight into the Evolution of Plant Parasitism.</title>
        <authorList>
            <person name="Yoshida S."/>
            <person name="Kim S."/>
            <person name="Wafula E.K."/>
            <person name="Tanskanen J."/>
            <person name="Kim Y.M."/>
            <person name="Honaas L."/>
            <person name="Yang Z."/>
            <person name="Spallek T."/>
            <person name="Conn C.E."/>
            <person name="Ichihashi Y."/>
            <person name="Cheong K."/>
            <person name="Cui S."/>
            <person name="Der J.P."/>
            <person name="Gundlach H."/>
            <person name="Jiao Y."/>
            <person name="Hori C."/>
            <person name="Ishida J.K."/>
            <person name="Kasahara H."/>
            <person name="Kiba T."/>
            <person name="Kim M.S."/>
            <person name="Koo N."/>
            <person name="Laohavisit A."/>
            <person name="Lee Y.H."/>
            <person name="Lumba S."/>
            <person name="McCourt P."/>
            <person name="Mortimer J.C."/>
            <person name="Mutuku J.M."/>
            <person name="Nomura T."/>
            <person name="Sasaki-Sekimoto Y."/>
            <person name="Seto Y."/>
            <person name="Wang Y."/>
            <person name="Wakatake T."/>
            <person name="Sakakibara H."/>
            <person name="Demura T."/>
            <person name="Yamaguchi S."/>
            <person name="Yoneyama K."/>
            <person name="Manabe R.I."/>
            <person name="Nelson D.C."/>
            <person name="Schulman A.H."/>
            <person name="Timko M.P."/>
            <person name="dePamphilis C.W."/>
            <person name="Choi D."/>
            <person name="Shirasu K."/>
        </authorList>
    </citation>
    <scope>NUCLEOTIDE SEQUENCE [LARGE SCALE GENOMIC DNA]</scope>
    <source>
        <strain evidence="6">cv. UVA1</strain>
    </source>
</reference>
<evidence type="ECO:0000256" key="4">
    <source>
        <dbReference type="RuleBase" id="RU000461"/>
    </source>
</evidence>
<keyword evidence="4" id="KW-0503">Monooxygenase</keyword>
<evidence type="ECO:0000313" key="6">
    <source>
        <dbReference type="Proteomes" id="UP000325081"/>
    </source>
</evidence>
<keyword evidence="2 4" id="KW-0560">Oxidoreductase</keyword>
<dbReference type="InterPro" id="IPR017972">
    <property type="entry name" value="Cyt_P450_CS"/>
</dbReference>
<organism evidence="5 6">
    <name type="scientific">Striga asiatica</name>
    <name type="common">Asiatic witchweed</name>
    <name type="synonym">Buchnera asiatica</name>
    <dbReference type="NCBI Taxonomy" id="4170"/>
    <lineage>
        <taxon>Eukaryota</taxon>
        <taxon>Viridiplantae</taxon>
        <taxon>Streptophyta</taxon>
        <taxon>Embryophyta</taxon>
        <taxon>Tracheophyta</taxon>
        <taxon>Spermatophyta</taxon>
        <taxon>Magnoliopsida</taxon>
        <taxon>eudicotyledons</taxon>
        <taxon>Gunneridae</taxon>
        <taxon>Pentapetalae</taxon>
        <taxon>asterids</taxon>
        <taxon>lamiids</taxon>
        <taxon>Lamiales</taxon>
        <taxon>Orobanchaceae</taxon>
        <taxon>Buchnereae</taxon>
        <taxon>Striga</taxon>
    </lineage>
</organism>
<dbReference type="PANTHER" id="PTHR24281">
    <property type="entry name" value="STEROID 21-HYDROXYLASE-RELATED"/>
    <property type="match status" value="1"/>
</dbReference>
<keyword evidence="3 4" id="KW-0479">Metal-binding</keyword>
<dbReference type="Proteomes" id="UP000325081">
    <property type="component" value="Unassembled WGS sequence"/>
</dbReference>
<dbReference type="InterPro" id="IPR001128">
    <property type="entry name" value="Cyt_P450"/>
</dbReference>
<sequence length="321" mass="36668">MRKIVSSEILSPSLHRFLHKKRLQEDDHLVRYVYNHGLVNIRAVAQHYCANVIRRMVFGKRFFGLGMEDGGPGKEEIEHVEAVFSVLKYLVRKYQDPEIMKRVDMWREGIKKTEEDILDVLINLKDSENNPILSVQEIKPKLLTQISRLSSLNEIMIAAVDNPSNAVEWAIAEFINQPRILDKVHEELDRVVVGGYFIPKGSQIMLSWIGLGRNPRVWNDPLKYKPERHIMNGREKEVVLVDNELNILSFSTGRRGCPAVVLGSTMSTMLLARLLQGFNFMTPLDGVKVDLVESEGDLQLAKPLIARAEPRLEPHIYLGIV</sequence>
<dbReference type="Gene3D" id="1.10.630.10">
    <property type="entry name" value="Cytochrome P450"/>
    <property type="match status" value="2"/>
</dbReference>
<dbReference type="InterPro" id="IPR036396">
    <property type="entry name" value="Cyt_P450_sf"/>
</dbReference>
<gene>
    <name evidence="5" type="ORF">STAS_00664</name>
</gene>
<dbReference type="OrthoDB" id="871890at2759"/>
<dbReference type="PROSITE" id="PS00086">
    <property type="entry name" value="CYTOCHROME_P450"/>
    <property type="match status" value="1"/>
</dbReference>
<dbReference type="AlphaFoldDB" id="A0A5A7NX80"/>
<dbReference type="EMBL" id="BKCP01000002">
    <property type="protein sequence ID" value="GER25100.1"/>
    <property type="molecule type" value="Genomic_DNA"/>
</dbReference>
<accession>A0A5A7NX80</accession>
<comment type="subcellular location">
    <subcellularLocation>
        <location evidence="1">Membrane</location>
        <topology evidence="1">Single-pass membrane protein</topology>
    </subcellularLocation>
</comment>
<keyword evidence="3 4" id="KW-0408">Iron</keyword>
<evidence type="ECO:0000256" key="1">
    <source>
        <dbReference type="ARBA" id="ARBA00004167"/>
    </source>
</evidence>
<evidence type="ECO:0000256" key="3">
    <source>
        <dbReference type="PIRSR" id="PIRSR602401-1"/>
    </source>
</evidence>
<comment type="similarity">
    <text evidence="4">Belongs to the cytochrome P450 family.</text>
</comment>
<keyword evidence="6" id="KW-1185">Reference proteome</keyword>
<name>A0A5A7NX80_STRAF</name>
<dbReference type="GO" id="GO:0004497">
    <property type="term" value="F:monooxygenase activity"/>
    <property type="evidence" value="ECO:0007669"/>
    <property type="project" value="UniProtKB-KW"/>
</dbReference>
<proteinExistence type="inferred from homology"/>
<feature type="binding site" description="axial binding residue" evidence="3">
    <location>
        <position position="257"/>
    </location>
    <ligand>
        <name>heme</name>
        <dbReference type="ChEBI" id="CHEBI:30413"/>
    </ligand>
    <ligandPart>
        <name>Fe</name>
        <dbReference type="ChEBI" id="CHEBI:18248"/>
    </ligandPart>
</feature>
<comment type="cofactor">
    <cofactor evidence="3">
        <name>heme</name>
        <dbReference type="ChEBI" id="CHEBI:30413"/>
    </cofactor>
</comment>
<dbReference type="PRINTS" id="PR00463">
    <property type="entry name" value="EP450I"/>
</dbReference>
<dbReference type="Pfam" id="PF00067">
    <property type="entry name" value="p450"/>
    <property type="match status" value="1"/>
</dbReference>
<keyword evidence="3 4" id="KW-0349">Heme</keyword>